<dbReference type="InterPro" id="IPR019887">
    <property type="entry name" value="Tscrpt_reg_AsnC/Lrp_C"/>
</dbReference>
<dbReference type="SUPFAM" id="SSF54909">
    <property type="entry name" value="Dimeric alpha+beta barrel"/>
    <property type="match status" value="1"/>
</dbReference>
<dbReference type="InterPro" id="IPR036388">
    <property type="entry name" value="WH-like_DNA-bd_sf"/>
</dbReference>
<name>A0ABS8DA86_9NEIS</name>
<keyword evidence="1" id="KW-0805">Transcription regulation</keyword>
<keyword evidence="6" id="KW-1185">Reference proteome</keyword>
<evidence type="ECO:0000256" key="1">
    <source>
        <dbReference type="ARBA" id="ARBA00023015"/>
    </source>
</evidence>
<dbReference type="Pfam" id="PF01037">
    <property type="entry name" value="AsnC_trans_reg"/>
    <property type="match status" value="1"/>
</dbReference>
<dbReference type="PRINTS" id="PR00033">
    <property type="entry name" value="HTHASNC"/>
</dbReference>
<comment type="caution">
    <text evidence="5">The sequence shown here is derived from an EMBL/GenBank/DDBJ whole genome shotgun (WGS) entry which is preliminary data.</text>
</comment>
<dbReference type="PANTHER" id="PTHR30154:SF53">
    <property type="entry name" value="HTH-TYPE TRANSCRIPTIONAL REGULATOR LRPC"/>
    <property type="match status" value="1"/>
</dbReference>
<dbReference type="SMART" id="SM00344">
    <property type="entry name" value="HTH_ASNC"/>
    <property type="match status" value="1"/>
</dbReference>
<dbReference type="InterPro" id="IPR000485">
    <property type="entry name" value="AsnC-type_HTH_dom"/>
</dbReference>
<evidence type="ECO:0000313" key="6">
    <source>
        <dbReference type="Proteomes" id="UP001165395"/>
    </source>
</evidence>
<dbReference type="PANTHER" id="PTHR30154">
    <property type="entry name" value="LEUCINE-RESPONSIVE REGULATORY PROTEIN"/>
    <property type="match status" value="1"/>
</dbReference>
<dbReference type="RefSeq" id="WP_227181946.1">
    <property type="nucleotide sequence ID" value="NZ_JAJBZT010000012.1"/>
</dbReference>
<dbReference type="InterPro" id="IPR036390">
    <property type="entry name" value="WH_DNA-bd_sf"/>
</dbReference>
<accession>A0ABS8DA86</accession>
<organism evidence="5 6">
    <name type="scientific">Leeia speluncae</name>
    <dbReference type="NCBI Taxonomy" id="2884804"/>
    <lineage>
        <taxon>Bacteria</taxon>
        <taxon>Pseudomonadati</taxon>
        <taxon>Pseudomonadota</taxon>
        <taxon>Betaproteobacteria</taxon>
        <taxon>Neisseriales</taxon>
        <taxon>Leeiaceae</taxon>
        <taxon>Leeia</taxon>
    </lineage>
</organism>
<gene>
    <name evidence="5" type="ORF">LIN78_16325</name>
</gene>
<sequence length="152" mass="17002">MKFARLDQLDAIDTKLIQLLQENGRESVAVLARKLSIARTTVIARISRLEANQVIKGYSIRLGKEAADSYIQAFVGVIITPKLIREVEAKLIKIAEVRLLYAVSGEFDNVLLLKAATPERLNTILEEIGLIDGIERTTTSIILSKKIEKDHY</sequence>
<evidence type="ECO:0000256" key="2">
    <source>
        <dbReference type="ARBA" id="ARBA00023125"/>
    </source>
</evidence>
<evidence type="ECO:0000259" key="4">
    <source>
        <dbReference type="PROSITE" id="PS50956"/>
    </source>
</evidence>
<dbReference type="Gene3D" id="3.30.70.920">
    <property type="match status" value="1"/>
</dbReference>
<protein>
    <submittedName>
        <fullName evidence="5">Lrp/AsnC family transcriptional regulator</fullName>
    </submittedName>
</protein>
<dbReference type="SUPFAM" id="SSF46785">
    <property type="entry name" value="Winged helix' DNA-binding domain"/>
    <property type="match status" value="1"/>
</dbReference>
<evidence type="ECO:0000256" key="3">
    <source>
        <dbReference type="ARBA" id="ARBA00023163"/>
    </source>
</evidence>
<dbReference type="EMBL" id="JAJBZT010000012">
    <property type="protein sequence ID" value="MCB6185115.1"/>
    <property type="molecule type" value="Genomic_DNA"/>
</dbReference>
<dbReference type="InterPro" id="IPR019888">
    <property type="entry name" value="Tscrpt_reg_AsnC-like"/>
</dbReference>
<dbReference type="PROSITE" id="PS50956">
    <property type="entry name" value="HTH_ASNC_2"/>
    <property type="match status" value="1"/>
</dbReference>
<keyword evidence="3" id="KW-0804">Transcription</keyword>
<keyword evidence="2" id="KW-0238">DNA-binding</keyword>
<feature type="domain" description="HTH asnC-type" evidence="4">
    <location>
        <begin position="9"/>
        <end position="78"/>
    </location>
</feature>
<reference evidence="5" key="1">
    <citation type="submission" date="2021-10" db="EMBL/GenBank/DDBJ databases">
        <title>The complete genome sequence of Leeia sp. TBRC 13508.</title>
        <authorList>
            <person name="Charoenyingcharoen P."/>
            <person name="Yukphan P."/>
        </authorList>
    </citation>
    <scope>NUCLEOTIDE SEQUENCE</scope>
    <source>
        <strain evidence="5">TBRC 13508</strain>
    </source>
</reference>
<proteinExistence type="predicted"/>
<dbReference type="InterPro" id="IPR011008">
    <property type="entry name" value="Dimeric_a/b-barrel"/>
</dbReference>
<dbReference type="Gene3D" id="1.10.10.10">
    <property type="entry name" value="Winged helix-like DNA-binding domain superfamily/Winged helix DNA-binding domain"/>
    <property type="match status" value="1"/>
</dbReference>
<dbReference type="Pfam" id="PF13404">
    <property type="entry name" value="HTH_AsnC-type"/>
    <property type="match status" value="1"/>
</dbReference>
<dbReference type="Proteomes" id="UP001165395">
    <property type="component" value="Unassembled WGS sequence"/>
</dbReference>
<evidence type="ECO:0000313" key="5">
    <source>
        <dbReference type="EMBL" id="MCB6185115.1"/>
    </source>
</evidence>